<evidence type="ECO:0000313" key="8">
    <source>
        <dbReference type="EMBL" id="CAL4245575.1"/>
    </source>
</evidence>
<keyword evidence="5" id="KW-0378">Hydrolase</keyword>
<keyword evidence="9" id="KW-1185">Reference proteome</keyword>
<dbReference type="Proteomes" id="UP001497623">
    <property type="component" value="Unassembled WGS sequence"/>
</dbReference>
<evidence type="ECO:0000256" key="7">
    <source>
        <dbReference type="SAM" id="MobiDB-lite"/>
    </source>
</evidence>
<keyword evidence="3" id="KW-0645">Protease</keyword>
<evidence type="ECO:0000256" key="4">
    <source>
        <dbReference type="ARBA" id="ARBA00022786"/>
    </source>
</evidence>
<dbReference type="PANTHER" id="PTHR13367:SF27">
    <property type="entry name" value="OTU DOMAIN-CONTAINING PROTEIN"/>
    <property type="match status" value="1"/>
</dbReference>
<dbReference type="EC" id="3.4.19.12" evidence="2"/>
<dbReference type="AlphaFoldDB" id="A0AAV2SVW8"/>
<feature type="non-terminal residue" evidence="8">
    <location>
        <position position="93"/>
    </location>
</feature>
<evidence type="ECO:0000256" key="2">
    <source>
        <dbReference type="ARBA" id="ARBA00012759"/>
    </source>
</evidence>
<keyword evidence="4" id="KW-0833">Ubl conjugation pathway</keyword>
<name>A0AAV2SVW8_MEGNR</name>
<reference evidence="8 9" key="1">
    <citation type="submission" date="2024-05" db="EMBL/GenBank/DDBJ databases">
        <authorList>
            <person name="Wallberg A."/>
        </authorList>
    </citation>
    <scope>NUCLEOTIDE SEQUENCE [LARGE SCALE GENOMIC DNA]</scope>
</reference>
<dbReference type="GO" id="GO:0005737">
    <property type="term" value="C:cytoplasm"/>
    <property type="evidence" value="ECO:0007669"/>
    <property type="project" value="TreeGrafter"/>
</dbReference>
<dbReference type="GO" id="GO:0004843">
    <property type="term" value="F:cysteine-type deubiquitinase activity"/>
    <property type="evidence" value="ECO:0007669"/>
    <property type="project" value="UniProtKB-EC"/>
</dbReference>
<keyword evidence="6" id="KW-0788">Thiol protease</keyword>
<dbReference type="GO" id="GO:0070536">
    <property type="term" value="P:protein K63-linked deubiquitination"/>
    <property type="evidence" value="ECO:0007669"/>
    <property type="project" value="TreeGrafter"/>
</dbReference>
<dbReference type="GO" id="GO:0005634">
    <property type="term" value="C:nucleus"/>
    <property type="evidence" value="ECO:0007669"/>
    <property type="project" value="TreeGrafter"/>
</dbReference>
<evidence type="ECO:0000313" key="9">
    <source>
        <dbReference type="Proteomes" id="UP001497623"/>
    </source>
</evidence>
<gene>
    <name evidence="8" type="ORF">MNOR_LOCUS41054</name>
</gene>
<dbReference type="EMBL" id="CAXKWB010139412">
    <property type="protein sequence ID" value="CAL4245575.1"/>
    <property type="molecule type" value="Genomic_DNA"/>
</dbReference>
<dbReference type="InterPro" id="IPR051346">
    <property type="entry name" value="OTU_Deubiquitinase"/>
</dbReference>
<protein>
    <recommendedName>
        <fullName evidence="2">ubiquitinyl hydrolase 1</fullName>
        <ecNumber evidence="2">3.4.19.12</ecNumber>
    </recommendedName>
</protein>
<sequence>MWGFHDRLLTLRKALHEFMTRSQYARPLWRRWRWQLTQTNKQTGLQYSAEEWESEWANVLRLASSIPRGNKTEASENRSTTNIVDSRVKRLSN</sequence>
<dbReference type="GO" id="GO:0035871">
    <property type="term" value="P:protein K11-linked deubiquitination"/>
    <property type="evidence" value="ECO:0007669"/>
    <property type="project" value="TreeGrafter"/>
</dbReference>
<evidence type="ECO:0000256" key="3">
    <source>
        <dbReference type="ARBA" id="ARBA00022670"/>
    </source>
</evidence>
<dbReference type="GO" id="GO:0071947">
    <property type="term" value="P:protein deubiquitination involved in ubiquitin-dependent protein catabolic process"/>
    <property type="evidence" value="ECO:0007669"/>
    <property type="project" value="TreeGrafter"/>
</dbReference>
<organism evidence="8 9">
    <name type="scientific">Meganyctiphanes norvegica</name>
    <name type="common">Northern krill</name>
    <name type="synonym">Thysanopoda norvegica</name>
    <dbReference type="NCBI Taxonomy" id="48144"/>
    <lineage>
        <taxon>Eukaryota</taxon>
        <taxon>Metazoa</taxon>
        <taxon>Ecdysozoa</taxon>
        <taxon>Arthropoda</taxon>
        <taxon>Crustacea</taxon>
        <taxon>Multicrustacea</taxon>
        <taxon>Malacostraca</taxon>
        <taxon>Eumalacostraca</taxon>
        <taxon>Eucarida</taxon>
        <taxon>Euphausiacea</taxon>
        <taxon>Euphausiidae</taxon>
        <taxon>Meganyctiphanes</taxon>
    </lineage>
</organism>
<proteinExistence type="predicted"/>
<comment type="catalytic activity">
    <reaction evidence="1">
        <text>Thiol-dependent hydrolysis of ester, thioester, amide, peptide and isopeptide bonds formed by the C-terminal Gly of ubiquitin (a 76-residue protein attached to proteins as an intracellular targeting signal).</text>
        <dbReference type="EC" id="3.4.19.12"/>
    </reaction>
</comment>
<accession>A0AAV2SVW8</accession>
<evidence type="ECO:0000256" key="5">
    <source>
        <dbReference type="ARBA" id="ARBA00022801"/>
    </source>
</evidence>
<dbReference type="GO" id="GO:0070530">
    <property type="term" value="F:K63-linked polyubiquitin modification-dependent protein binding"/>
    <property type="evidence" value="ECO:0007669"/>
    <property type="project" value="TreeGrafter"/>
</dbReference>
<evidence type="ECO:0000256" key="6">
    <source>
        <dbReference type="ARBA" id="ARBA00022807"/>
    </source>
</evidence>
<comment type="caution">
    <text evidence="8">The sequence shown here is derived from an EMBL/GenBank/DDBJ whole genome shotgun (WGS) entry which is preliminary data.</text>
</comment>
<evidence type="ECO:0000256" key="1">
    <source>
        <dbReference type="ARBA" id="ARBA00000707"/>
    </source>
</evidence>
<dbReference type="PANTHER" id="PTHR13367">
    <property type="entry name" value="UBIQUITIN THIOESTERASE"/>
    <property type="match status" value="1"/>
</dbReference>
<dbReference type="GO" id="GO:0071108">
    <property type="term" value="P:protein K48-linked deubiquitination"/>
    <property type="evidence" value="ECO:0007669"/>
    <property type="project" value="TreeGrafter"/>
</dbReference>
<feature type="region of interest" description="Disordered" evidence="7">
    <location>
        <begin position="67"/>
        <end position="93"/>
    </location>
</feature>